<dbReference type="AlphaFoldDB" id="A0A1I4RCW7"/>
<dbReference type="GO" id="GO:0016788">
    <property type="term" value="F:hydrolase activity, acting on ester bonds"/>
    <property type="evidence" value="ECO:0007669"/>
    <property type="project" value="InterPro"/>
</dbReference>
<evidence type="ECO:0000256" key="1">
    <source>
        <dbReference type="ARBA" id="ARBA00001947"/>
    </source>
</evidence>
<gene>
    <name evidence="6" type="ORF">SAMN05444143_101296</name>
</gene>
<dbReference type="SUPFAM" id="SSF53187">
    <property type="entry name" value="Zn-dependent exopeptidases"/>
    <property type="match status" value="1"/>
</dbReference>
<dbReference type="Pfam" id="PF24827">
    <property type="entry name" value="AstE_AspA_cat"/>
    <property type="match status" value="1"/>
</dbReference>
<dbReference type="PANTHER" id="PTHR37326">
    <property type="entry name" value="BLL3975 PROTEIN"/>
    <property type="match status" value="1"/>
</dbReference>
<dbReference type="RefSeq" id="WP_024980672.1">
    <property type="nucleotide sequence ID" value="NZ_CBCRUM010000001.1"/>
</dbReference>
<protein>
    <recommendedName>
        <fullName evidence="5">Succinylglutamate desuccinylase/Aspartoacylase catalytic domain-containing protein</fullName>
    </recommendedName>
</protein>
<reference evidence="7" key="1">
    <citation type="submission" date="2016-10" db="EMBL/GenBank/DDBJ databases">
        <authorList>
            <person name="Varghese N."/>
            <person name="Submissions S."/>
        </authorList>
    </citation>
    <scope>NUCLEOTIDE SEQUENCE [LARGE SCALE GENOMIC DNA]</scope>
    <source>
        <strain evidence="7">DSM 4002</strain>
    </source>
</reference>
<feature type="domain" description="Succinylglutamate desuccinylase/Aspartoacylase catalytic" evidence="5">
    <location>
        <begin position="48"/>
        <end position="225"/>
    </location>
</feature>
<evidence type="ECO:0000259" key="5">
    <source>
        <dbReference type="Pfam" id="PF24827"/>
    </source>
</evidence>
<dbReference type="CDD" id="cd06251">
    <property type="entry name" value="M14_ASTE_ASPA-like"/>
    <property type="match status" value="1"/>
</dbReference>
<dbReference type="InterPro" id="IPR055438">
    <property type="entry name" value="AstE_AspA_cat"/>
</dbReference>
<keyword evidence="3" id="KW-0378">Hydrolase</keyword>
<organism evidence="6 7">
    <name type="scientific">Flavobacterium succinicans</name>
    <dbReference type="NCBI Taxonomy" id="29536"/>
    <lineage>
        <taxon>Bacteria</taxon>
        <taxon>Pseudomonadati</taxon>
        <taxon>Bacteroidota</taxon>
        <taxon>Flavobacteriia</taxon>
        <taxon>Flavobacteriales</taxon>
        <taxon>Flavobacteriaceae</taxon>
        <taxon>Flavobacterium</taxon>
    </lineage>
</organism>
<comment type="cofactor">
    <cofactor evidence="1">
        <name>Zn(2+)</name>
        <dbReference type="ChEBI" id="CHEBI:29105"/>
    </cofactor>
</comment>
<dbReference type="InterPro" id="IPR043795">
    <property type="entry name" value="N-alpha-Ac-DABA-like"/>
</dbReference>
<dbReference type="GO" id="GO:0016811">
    <property type="term" value="F:hydrolase activity, acting on carbon-nitrogen (but not peptide) bonds, in linear amides"/>
    <property type="evidence" value="ECO:0007669"/>
    <property type="project" value="InterPro"/>
</dbReference>
<keyword evidence="7" id="KW-1185">Reference proteome</keyword>
<evidence type="ECO:0000256" key="4">
    <source>
        <dbReference type="ARBA" id="ARBA00022833"/>
    </source>
</evidence>
<accession>A0A1I4RCW7</accession>
<dbReference type="Gene3D" id="3.40.630.10">
    <property type="entry name" value="Zn peptidases"/>
    <property type="match status" value="1"/>
</dbReference>
<dbReference type="STRING" id="29536.FLB_20080"/>
<dbReference type="eggNOG" id="COG3608">
    <property type="taxonomic scope" value="Bacteria"/>
</dbReference>
<evidence type="ECO:0000256" key="3">
    <source>
        <dbReference type="ARBA" id="ARBA00022801"/>
    </source>
</evidence>
<proteinExistence type="predicted"/>
<evidence type="ECO:0000256" key="2">
    <source>
        <dbReference type="ARBA" id="ARBA00022723"/>
    </source>
</evidence>
<dbReference type="InterPro" id="IPR053138">
    <property type="entry name" value="N-alpha-Ac-DABA_deacetylase"/>
</dbReference>
<evidence type="ECO:0000313" key="6">
    <source>
        <dbReference type="EMBL" id="SFM49773.1"/>
    </source>
</evidence>
<dbReference type="Proteomes" id="UP000182961">
    <property type="component" value="Unassembled WGS sequence"/>
</dbReference>
<dbReference type="GO" id="GO:0046872">
    <property type="term" value="F:metal ion binding"/>
    <property type="evidence" value="ECO:0007669"/>
    <property type="project" value="UniProtKB-KW"/>
</dbReference>
<keyword evidence="4" id="KW-0862">Zinc</keyword>
<keyword evidence="2" id="KW-0479">Metal-binding</keyword>
<dbReference type="EMBL" id="FOUT01000001">
    <property type="protein sequence ID" value="SFM49773.1"/>
    <property type="molecule type" value="Genomic_DNA"/>
</dbReference>
<evidence type="ECO:0000313" key="7">
    <source>
        <dbReference type="Proteomes" id="UP000182961"/>
    </source>
</evidence>
<name>A0A1I4RCW7_9FLAO</name>
<sequence length="346" mass="38774">MRSLKPITIFGESILPGENKTINVEMARLHTTTKLNIPIIVRRSKQEGPVILFTAGIHGDEINGIEIVRQLISQKINRPKRGTIICIPIINMYGFVNRSREFPDGRDLNRSFPGSKKGSLASRFAFHILNEVMPEVHYAIDFHAGGASRFNAPQIRLAENDAELKQLADVFNAPFTLYSKNIAGSFRNSSTKMNVKMLLFEGGKSLDIDKKVAREGLEGTKRVLAQLDMLDPKHNIEVPENKTIYIEKSNWVRAKCSGMLHDLNTIGTFVTKGTVLALITDPFGKFERKVKAPNDGYVINSNQSPIVYEGDAIFHLSTSLVGTKSNRIEKPEAYIQQFNDIEIFKT</sequence>
<dbReference type="PIRSF" id="PIRSF039012">
    <property type="entry name" value="ASP"/>
    <property type="match status" value="1"/>
</dbReference>
<dbReference type="PANTHER" id="PTHR37326:SF2">
    <property type="entry name" value="SUCCINYLGLUTAMATE DESUCCINYLASE_ASPARTOACYLASE FAMILY PROTEIN"/>
    <property type="match status" value="1"/>
</dbReference>